<sequence length="171" mass="19673">MGRRLKADEKMILSVRAPGDIRVDLLRPRKGAWLIYRKDTNQVRVKPFSFLPMILALDPDSSLITSRFGHTINHADYESFYSRVLAPACLLGGCVYLDRGTSMDHEVRIINVAPVFGIARPIFGRMWVSFDRKTGLPVSISTMNSRGRFMERITYAHCQWNPSFSKKFFRE</sequence>
<evidence type="ECO:0000313" key="2">
    <source>
        <dbReference type="Proteomes" id="UP000007382"/>
    </source>
</evidence>
<accession>I0IPG5</accession>
<organism evidence="1 2">
    <name type="scientific">Leptospirillum ferrooxidans (strain C2-3)</name>
    <dbReference type="NCBI Taxonomy" id="1162668"/>
    <lineage>
        <taxon>Bacteria</taxon>
        <taxon>Pseudomonadati</taxon>
        <taxon>Nitrospirota</taxon>
        <taxon>Nitrospiria</taxon>
        <taxon>Nitrospirales</taxon>
        <taxon>Nitrospiraceae</taxon>
        <taxon>Leptospirillum</taxon>
    </lineage>
</organism>
<dbReference type="HOGENOM" id="CLU_1561035_0_0_0"/>
<dbReference type="STRING" id="1162668.LFE_1482"/>
<dbReference type="AlphaFoldDB" id="I0IPG5"/>
<protein>
    <submittedName>
        <fullName evidence="1">Uncharacterized protein</fullName>
    </submittedName>
</protein>
<reference evidence="1 2" key="1">
    <citation type="journal article" date="2012" name="J. Bacteriol.">
        <title>Complete Genome Sequence of Leptospirillum ferrooxidans Strain C2-3, Isolated from a Fresh Volcanic Ash Deposit on the Island of Miyake, Japan.</title>
        <authorList>
            <person name="Fujimura R."/>
            <person name="Sato Y."/>
            <person name="Nishizawa T."/>
            <person name="Oshima K."/>
            <person name="Kim S.-W."/>
            <person name="Hattori M."/>
            <person name="Kamijo T."/>
            <person name="Ohta H."/>
        </authorList>
    </citation>
    <scope>NUCLEOTIDE SEQUENCE [LARGE SCALE GENOMIC DNA]</scope>
    <source>
        <strain evidence="1 2">C2-3</strain>
    </source>
</reference>
<evidence type="ECO:0000313" key="1">
    <source>
        <dbReference type="EMBL" id="BAM07164.1"/>
    </source>
</evidence>
<dbReference type="Proteomes" id="UP000007382">
    <property type="component" value="Chromosome"/>
</dbReference>
<gene>
    <name evidence="1" type="ordered locus">LFE_1482</name>
</gene>
<dbReference type="PATRIC" id="fig|1162668.3.peg.1754"/>
<name>I0IPG5_LEPFC</name>
<proteinExistence type="predicted"/>
<dbReference type="EMBL" id="AP012342">
    <property type="protein sequence ID" value="BAM07164.1"/>
    <property type="molecule type" value="Genomic_DNA"/>
</dbReference>
<keyword evidence="2" id="KW-1185">Reference proteome</keyword>
<dbReference type="KEGG" id="lfc:LFE_1482"/>
<dbReference type="eggNOG" id="COG2834">
    <property type="taxonomic scope" value="Bacteria"/>
</dbReference>
<reference evidence="2" key="2">
    <citation type="submission" date="2012-03" db="EMBL/GenBank/DDBJ databases">
        <title>The complete genome sequence of the pioneer microbe on fresh volcanic deposit, Leptospirillum ferrooxidans strain C2-3.</title>
        <authorList>
            <person name="Fujimura R."/>
            <person name="Sato Y."/>
            <person name="Nishizawa T."/>
            <person name="Nanba K."/>
            <person name="Oshima K."/>
            <person name="Hattori M."/>
            <person name="Kamijo T."/>
            <person name="Ohta H."/>
        </authorList>
    </citation>
    <scope>NUCLEOTIDE SEQUENCE [LARGE SCALE GENOMIC DNA]</scope>
    <source>
        <strain evidence="2">C2-3</strain>
    </source>
</reference>